<organism evidence="1 2">
    <name type="scientific">Desulfosporosinus nitroreducens</name>
    <dbReference type="NCBI Taxonomy" id="2018668"/>
    <lineage>
        <taxon>Bacteria</taxon>
        <taxon>Bacillati</taxon>
        <taxon>Bacillota</taxon>
        <taxon>Clostridia</taxon>
        <taxon>Eubacteriales</taxon>
        <taxon>Desulfitobacteriaceae</taxon>
        <taxon>Desulfosporosinus</taxon>
    </lineage>
</organism>
<name>A0ABT8QXE0_9FIRM</name>
<dbReference type="EMBL" id="JAMJEV010000042">
    <property type="protein sequence ID" value="MDO0826011.1"/>
    <property type="molecule type" value="Genomic_DNA"/>
</dbReference>
<evidence type="ECO:0000313" key="1">
    <source>
        <dbReference type="EMBL" id="MDO0826011.1"/>
    </source>
</evidence>
<dbReference type="Gene3D" id="3.30.70.20">
    <property type="match status" value="1"/>
</dbReference>
<keyword evidence="2" id="KW-1185">Reference proteome</keyword>
<comment type="caution">
    <text evidence="1">The sequence shown here is derived from an EMBL/GenBank/DDBJ whole genome shotgun (WGS) entry which is preliminary data.</text>
</comment>
<evidence type="ECO:0000313" key="2">
    <source>
        <dbReference type="Proteomes" id="UP001176021"/>
    </source>
</evidence>
<proteinExistence type="predicted"/>
<dbReference type="RefSeq" id="WP_252473782.1">
    <property type="nucleotide sequence ID" value="NZ_JAMHFY010000051.1"/>
</dbReference>
<gene>
    <name evidence="1" type="ORF">M8H41_24830</name>
</gene>
<reference evidence="1" key="1">
    <citation type="submission" date="2022-05" db="EMBL/GenBank/DDBJ databases">
        <title>Expanded diversity of anoxic marine methylotrophy in a Black Sea sulfate reducing microorganism.</title>
        <authorList>
            <person name="Fischer P.Q."/>
            <person name="Stams A.J.M."/>
            <person name="Villanueva L."/>
            <person name="Sousa D.Z."/>
        </authorList>
    </citation>
    <scope>NUCLEOTIDE SEQUENCE</scope>
    <source>
        <strain evidence="1">P130</strain>
    </source>
</reference>
<dbReference type="SUPFAM" id="SSF54862">
    <property type="entry name" value="4Fe-4S ferredoxins"/>
    <property type="match status" value="1"/>
</dbReference>
<dbReference type="Proteomes" id="UP001176021">
    <property type="component" value="Unassembled WGS sequence"/>
</dbReference>
<evidence type="ECO:0008006" key="3">
    <source>
        <dbReference type="Google" id="ProtNLM"/>
    </source>
</evidence>
<sequence length="67" mass="7640">MQSSLERIKEPACVTVCPVNSRVYGEREELLREANKRVAELRVKGMRVNLEGADKDQTAVMYLLVDM</sequence>
<accession>A0ABT8QXE0</accession>
<protein>
    <recommendedName>
        <fullName evidence="3">4Fe-4S ferredoxin-type domain-containing protein</fullName>
    </recommendedName>
</protein>